<dbReference type="GO" id="GO:0052381">
    <property type="term" value="F:tRNA dimethylallyltransferase activity"/>
    <property type="evidence" value="ECO:0007669"/>
    <property type="project" value="TreeGrafter"/>
</dbReference>
<dbReference type="GO" id="GO:0009691">
    <property type="term" value="P:cytokinin biosynthetic process"/>
    <property type="evidence" value="ECO:0007669"/>
    <property type="project" value="UniProtKB-KW"/>
</dbReference>
<evidence type="ECO:0000256" key="1">
    <source>
        <dbReference type="ARBA" id="ARBA00005842"/>
    </source>
</evidence>
<evidence type="ECO:0000256" key="4">
    <source>
        <dbReference type="ARBA" id="ARBA00022741"/>
    </source>
</evidence>
<protein>
    <submittedName>
        <fullName evidence="6">Uncharacterized protein</fullName>
    </submittedName>
</protein>
<evidence type="ECO:0000256" key="3">
    <source>
        <dbReference type="ARBA" id="ARBA00022712"/>
    </source>
</evidence>
<dbReference type="GO" id="GO:0006400">
    <property type="term" value="P:tRNA modification"/>
    <property type="evidence" value="ECO:0007669"/>
    <property type="project" value="TreeGrafter"/>
</dbReference>
<evidence type="ECO:0000313" key="7">
    <source>
        <dbReference type="Proteomes" id="UP000428333"/>
    </source>
</evidence>
<dbReference type="Proteomes" id="UP000428333">
    <property type="component" value="Linkage Group LG12"/>
</dbReference>
<dbReference type="Pfam" id="PF01715">
    <property type="entry name" value="IPPT"/>
    <property type="match status" value="1"/>
</dbReference>
<keyword evidence="5" id="KW-0067">ATP-binding</keyword>
<reference evidence="6 7" key="1">
    <citation type="journal article" date="2019" name="Genome Biol. Evol.">
        <title>The Rhododendron genome and chromosomal organization provide insight into shared whole-genome duplications across the heath family (Ericaceae).</title>
        <authorList>
            <person name="Soza V.L."/>
            <person name="Lindsley D."/>
            <person name="Waalkes A."/>
            <person name="Ramage E."/>
            <person name="Patwardhan R.P."/>
            <person name="Burton J.N."/>
            <person name="Adey A."/>
            <person name="Kumar A."/>
            <person name="Qiu R."/>
            <person name="Shendure J."/>
            <person name="Hall B."/>
        </authorList>
    </citation>
    <scope>NUCLEOTIDE SEQUENCE [LARGE SCALE GENOMIC DNA]</scope>
    <source>
        <strain evidence="6">RSF 1966-606</strain>
    </source>
</reference>
<evidence type="ECO:0000256" key="2">
    <source>
        <dbReference type="ARBA" id="ARBA00022679"/>
    </source>
</evidence>
<dbReference type="GO" id="GO:0005739">
    <property type="term" value="C:mitochondrion"/>
    <property type="evidence" value="ECO:0007669"/>
    <property type="project" value="TreeGrafter"/>
</dbReference>
<keyword evidence="7" id="KW-1185">Reference proteome</keyword>
<accession>A0A6A4KTH5</accession>
<dbReference type="PANTHER" id="PTHR11088">
    <property type="entry name" value="TRNA DIMETHYLALLYLTRANSFERASE"/>
    <property type="match status" value="1"/>
</dbReference>
<evidence type="ECO:0000313" key="6">
    <source>
        <dbReference type="EMBL" id="KAE9448562.1"/>
    </source>
</evidence>
<gene>
    <name evidence="6" type="ORF">C3L33_19544</name>
</gene>
<dbReference type="Gene3D" id="3.40.50.300">
    <property type="entry name" value="P-loop containing nucleotide triphosphate hydrolases"/>
    <property type="match status" value="1"/>
</dbReference>
<dbReference type="OrthoDB" id="25906at2759"/>
<dbReference type="EMBL" id="QEFC01003412">
    <property type="protein sequence ID" value="KAE9448562.1"/>
    <property type="molecule type" value="Genomic_DNA"/>
</dbReference>
<dbReference type="PANTHER" id="PTHR11088:SF59">
    <property type="entry name" value="ADENYLATE ISOPENTENYLTRANSFERASE"/>
    <property type="match status" value="1"/>
</dbReference>
<evidence type="ECO:0000256" key="5">
    <source>
        <dbReference type="ARBA" id="ARBA00022840"/>
    </source>
</evidence>
<sequence length="241" mass="26771">MSYVHASSPLTSPSKINVDHSNMLNSNPPSSGMLSAAFDGSLYTCMHHLQFNEKLVVGTRNGSLSLVPFNGTVRADSLMFREIKNFISRRLNLEPHEEGCVHNGSNRHRKNPALSRSQPGLAAHFPAEIINSDKIQVYKGLDIVTNKVSEMDRRGVAHHLLGEVDPEKATIILPLELEEMLLHQCFNSLVDLDFVGVDDLSREMGGEIKREPGFSSAGCSHYEHNLLLVECMRVDDMEIHG</sequence>
<proteinExistence type="inferred from homology"/>
<dbReference type="GO" id="GO:0005524">
    <property type="term" value="F:ATP binding"/>
    <property type="evidence" value="ECO:0007669"/>
    <property type="project" value="UniProtKB-KW"/>
</dbReference>
<organism evidence="6 7">
    <name type="scientific">Rhododendron williamsianum</name>
    <dbReference type="NCBI Taxonomy" id="262921"/>
    <lineage>
        <taxon>Eukaryota</taxon>
        <taxon>Viridiplantae</taxon>
        <taxon>Streptophyta</taxon>
        <taxon>Embryophyta</taxon>
        <taxon>Tracheophyta</taxon>
        <taxon>Spermatophyta</taxon>
        <taxon>Magnoliopsida</taxon>
        <taxon>eudicotyledons</taxon>
        <taxon>Gunneridae</taxon>
        <taxon>Pentapetalae</taxon>
        <taxon>asterids</taxon>
        <taxon>Ericales</taxon>
        <taxon>Ericaceae</taxon>
        <taxon>Ericoideae</taxon>
        <taxon>Rhodoreae</taxon>
        <taxon>Rhododendron</taxon>
    </lineage>
</organism>
<dbReference type="AlphaFoldDB" id="A0A6A4KTH5"/>
<keyword evidence="2" id="KW-0808">Transferase</keyword>
<dbReference type="InterPro" id="IPR039657">
    <property type="entry name" value="Dimethylallyltransferase"/>
</dbReference>
<keyword evidence="4" id="KW-0547">Nucleotide-binding</keyword>
<comment type="similarity">
    <text evidence="1">Belongs to the IPP transferase family.</text>
</comment>
<name>A0A6A4KTH5_9ERIC</name>
<feature type="non-terminal residue" evidence="6">
    <location>
        <position position="1"/>
    </location>
</feature>
<keyword evidence="3" id="KW-0203">Cytokinin biosynthesis</keyword>
<comment type="caution">
    <text evidence="6">The sequence shown here is derived from an EMBL/GenBank/DDBJ whole genome shotgun (WGS) entry which is preliminary data.</text>
</comment>
<dbReference type="InterPro" id="IPR027417">
    <property type="entry name" value="P-loop_NTPase"/>
</dbReference>